<protein>
    <submittedName>
        <fullName evidence="1">Uncharacterized protein</fullName>
    </submittedName>
</protein>
<reference evidence="1" key="1">
    <citation type="submission" date="2012-03" db="EMBL/GenBank/DDBJ databases">
        <title>Functional metagenomics reveals considerable lignocellulase gene clusters in the gut microbiome of a wood-feeding higher termite.</title>
        <authorList>
            <person name="Liu N."/>
        </authorList>
    </citation>
    <scope>NUCLEOTIDE SEQUENCE</scope>
</reference>
<accession>A0A806KGN8</accession>
<proteinExistence type="predicted"/>
<name>A0A806KGN8_9BACT</name>
<dbReference type="AlphaFoldDB" id="A0A806KGN8"/>
<evidence type="ECO:0000313" key="1">
    <source>
        <dbReference type="EMBL" id="AGS51959.1"/>
    </source>
</evidence>
<sequence length="39" mass="4237">MLGTSCMGWQGKKCRPRAVLFSLTGPQALLTSIHFCLSP</sequence>
<organism evidence="1">
    <name type="scientific">uncultured bacterium contig00003</name>
    <dbReference type="NCBI Taxonomy" id="1181495"/>
    <lineage>
        <taxon>Bacteria</taxon>
        <taxon>environmental samples</taxon>
    </lineage>
</organism>
<dbReference type="EMBL" id="JQ844178">
    <property type="protein sequence ID" value="AGS51959.1"/>
    <property type="molecule type" value="Genomic_DNA"/>
</dbReference>